<keyword evidence="9" id="KW-0067">ATP-binding</keyword>
<evidence type="ECO:0000256" key="9">
    <source>
        <dbReference type="ARBA" id="ARBA00022840"/>
    </source>
</evidence>
<keyword evidence="12" id="KW-0576">Peroxisome</keyword>
<dbReference type="GO" id="GO:0003997">
    <property type="term" value="F:acyl-CoA oxidase activity"/>
    <property type="evidence" value="ECO:0007669"/>
    <property type="project" value="InterPro"/>
</dbReference>
<dbReference type="Proteomes" id="UP000014760">
    <property type="component" value="Unassembled WGS sequence"/>
</dbReference>
<dbReference type="Pfam" id="PF22924">
    <property type="entry name" value="ACOX_C_alpha1"/>
    <property type="match status" value="1"/>
</dbReference>
<keyword evidence="10" id="KW-0560">Oxidoreductase</keyword>
<protein>
    <recommendedName>
        <fullName evidence="13">Acyl-coenzyme A oxidase</fullName>
    </recommendedName>
</protein>
<feature type="active site" description="Proton acceptor" evidence="14">
    <location>
        <position position="434"/>
    </location>
</feature>
<evidence type="ECO:0000256" key="4">
    <source>
        <dbReference type="ARBA" id="ARBA00006288"/>
    </source>
</evidence>
<dbReference type="Gene3D" id="2.40.110.10">
    <property type="entry name" value="Butyryl-CoA Dehydrogenase, subunit A, domain 2"/>
    <property type="match status" value="1"/>
</dbReference>
<dbReference type="GO" id="GO:0071949">
    <property type="term" value="F:FAD binding"/>
    <property type="evidence" value="ECO:0007669"/>
    <property type="project" value="InterPro"/>
</dbReference>
<evidence type="ECO:0000259" key="16">
    <source>
        <dbReference type="Pfam" id="PF01756"/>
    </source>
</evidence>
<feature type="domain" description="Acyl-coenzyme A oxidase N-terminal" evidence="17">
    <location>
        <begin position="29"/>
        <end position="144"/>
    </location>
</feature>
<evidence type="ECO:0000256" key="11">
    <source>
        <dbReference type="ARBA" id="ARBA00023098"/>
    </source>
</evidence>
<feature type="binding site" evidence="15">
    <location>
        <position position="150"/>
    </location>
    <ligand>
        <name>FAD</name>
        <dbReference type="ChEBI" id="CHEBI:57692"/>
    </ligand>
</feature>
<dbReference type="OMA" id="VWWAGGR"/>
<dbReference type="InterPro" id="IPR046373">
    <property type="entry name" value="Acyl-CoA_Oxase/DH_mid-dom_sf"/>
</dbReference>
<evidence type="ECO:0000313" key="19">
    <source>
        <dbReference type="EMBL" id="ELU01431.1"/>
    </source>
</evidence>
<reference evidence="20" key="3">
    <citation type="submission" date="2015-06" db="UniProtKB">
        <authorList>
            <consortium name="EnsemblMetazoa"/>
        </authorList>
    </citation>
    <scope>IDENTIFICATION</scope>
</reference>
<evidence type="ECO:0000256" key="10">
    <source>
        <dbReference type="ARBA" id="ARBA00023002"/>
    </source>
</evidence>
<dbReference type="PIRSF" id="PIRSF000168">
    <property type="entry name" value="Acyl-CoA_oxidase"/>
    <property type="match status" value="1"/>
</dbReference>
<keyword evidence="21" id="KW-1185">Reference proteome</keyword>
<dbReference type="PANTHER" id="PTHR10909:SF344">
    <property type="entry name" value="PEROXISOMAL ACYL-COENZYME A OXIDASE 2"/>
    <property type="match status" value="1"/>
</dbReference>
<keyword evidence="11" id="KW-0443">Lipid metabolism</keyword>
<dbReference type="InterPro" id="IPR036250">
    <property type="entry name" value="AcylCo_DH-like_C"/>
</dbReference>
<sequence length="667" mass="75019">MALVESSINLEVGKVNPDLQKERDGASFNPNDMTLVLLGGPKRAQHRREVVRQLFSDPVFNQEMRYSQSKTERYDQAMHQSIRLAEYMIEKGWTDKEMQTAAVALHYDLATAVHAVMFVPTILRLATPEQQAEWLPQAASFKMIGTYAQTELGHGTNLKALETTATYDRSSECFIMNTPLPSGMKWWPGGLGKSTTHALVTANLIVDGQSHGFQVFLVQLRDVETFEELPGIEVGDIGPRISVSVTDNGYLIMRNVKIPRNNMLSKYCTVTSEGKFLRQEGTAKSNYGTMMMVRASIVDLAFQNTSQAVTIATRYGAVRRQSELKPGAKEPQIIDFVTQQYKLIPNIALAYGLHFTKEYMLSYYHQVFEEEIQKGVYDSVPELHSQSCGLKAYCTDLSMDTVEVCRRSCGGHGFMMASGLCSLLMDGLGSVTYEGENTVLYLQTARFLMKNYAAAMQGGRTARSLAFLTANHPTCELLDVFNLPQLQAVFDVRAKFMLECGAVRMSESLKNGRQQYEAWNENSVELVRASKAYLDSFTAVNFMKRVSTLDIKPELKDVLMKLCRLHALHRIVSSAEEFLQSMAINTKQLEDIRSAEIKLLASLRPDAVALVDSFDYHDQTLNSALGRYDGNVYEKMYDLTKRNPMNEQSVHPAIHKYLKPFQAKARL</sequence>
<dbReference type="GO" id="GO:0055088">
    <property type="term" value="P:lipid homeostasis"/>
    <property type="evidence" value="ECO:0007669"/>
    <property type="project" value="TreeGrafter"/>
</dbReference>
<evidence type="ECO:0000256" key="2">
    <source>
        <dbReference type="ARBA" id="ARBA00004275"/>
    </source>
</evidence>
<dbReference type="Gene3D" id="1.10.540.10">
    <property type="entry name" value="Acyl-CoA dehydrogenase/oxidase, N-terminal domain"/>
    <property type="match status" value="1"/>
</dbReference>
<evidence type="ECO:0000256" key="5">
    <source>
        <dbReference type="ARBA" id="ARBA00022630"/>
    </source>
</evidence>
<dbReference type="InterPro" id="IPR037069">
    <property type="entry name" value="AcylCoA_DH/ox_N_sf"/>
</dbReference>
<dbReference type="SUPFAM" id="SSF56645">
    <property type="entry name" value="Acyl-CoA dehydrogenase NM domain-like"/>
    <property type="match status" value="1"/>
</dbReference>
<feature type="domain" description="Acyl-CoA oxidase C-alpha1" evidence="18">
    <location>
        <begin position="287"/>
        <end position="449"/>
    </location>
</feature>
<evidence type="ECO:0000256" key="14">
    <source>
        <dbReference type="PIRSR" id="PIRSR000168-1"/>
    </source>
</evidence>
<evidence type="ECO:0000313" key="20">
    <source>
        <dbReference type="EnsemblMetazoa" id="CapteP178214"/>
    </source>
</evidence>
<keyword evidence="5 13" id="KW-0285">Flavoprotein</keyword>
<dbReference type="AlphaFoldDB" id="R7U5U2"/>
<name>R7U5U2_CAPTE</name>
<evidence type="ECO:0000259" key="18">
    <source>
        <dbReference type="Pfam" id="PF22924"/>
    </source>
</evidence>
<dbReference type="InterPro" id="IPR055060">
    <property type="entry name" value="ACOX_C_alpha1"/>
</dbReference>
<evidence type="ECO:0000256" key="6">
    <source>
        <dbReference type="ARBA" id="ARBA00022741"/>
    </source>
</evidence>
<organism evidence="19">
    <name type="scientific">Capitella teleta</name>
    <name type="common">Polychaete worm</name>
    <dbReference type="NCBI Taxonomy" id="283909"/>
    <lineage>
        <taxon>Eukaryota</taxon>
        <taxon>Metazoa</taxon>
        <taxon>Spiralia</taxon>
        <taxon>Lophotrochozoa</taxon>
        <taxon>Annelida</taxon>
        <taxon>Polychaeta</taxon>
        <taxon>Sedentaria</taxon>
        <taxon>Scolecida</taxon>
        <taxon>Capitellidae</taxon>
        <taxon>Capitella</taxon>
    </lineage>
</organism>
<dbReference type="InterPro" id="IPR029320">
    <property type="entry name" value="Acyl-CoA_ox_N"/>
</dbReference>
<keyword evidence="7 13" id="KW-0274">FAD</keyword>
<dbReference type="EMBL" id="AMQN01009252">
    <property type="status" value="NOT_ANNOTATED_CDS"/>
    <property type="molecule type" value="Genomic_DNA"/>
</dbReference>
<comment type="cofactor">
    <cofactor evidence="1">
        <name>FAD</name>
        <dbReference type="ChEBI" id="CHEBI:57692"/>
    </cofactor>
</comment>
<evidence type="ECO:0000256" key="15">
    <source>
        <dbReference type="PIRSR" id="PIRSR000168-2"/>
    </source>
</evidence>
<dbReference type="Pfam" id="PF01756">
    <property type="entry name" value="ACOX"/>
    <property type="match status" value="1"/>
</dbReference>
<dbReference type="FunFam" id="1.10.540.10:FF:000006">
    <property type="entry name" value="Acyl-coenzyme A oxidase"/>
    <property type="match status" value="1"/>
</dbReference>
<dbReference type="InterPro" id="IPR012258">
    <property type="entry name" value="Acyl-CoA_oxidase"/>
</dbReference>
<evidence type="ECO:0000256" key="1">
    <source>
        <dbReference type="ARBA" id="ARBA00001974"/>
    </source>
</evidence>
<reference evidence="21" key="1">
    <citation type="submission" date="2012-12" db="EMBL/GenBank/DDBJ databases">
        <authorList>
            <person name="Hellsten U."/>
            <person name="Grimwood J."/>
            <person name="Chapman J.A."/>
            <person name="Shapiro H."/>
            <person name="Aerts A."/>
            <person name="Otillar R.P."/>
            <person name="Terry A.Y."/>
            <person name="Boore J.L."/>
            <person name="Simakov O."/>
            <person name="Marletaz F."/>
            <person name="Cho S.-J."/>
            <person name="Edsinger-Gonzales E."/>
            <person name="Havlak P."/>
            <person name="Kuo D.-H."/>
            <person name="Larsson T."/>
            <person name="Lv J."/>
            <person name="Arendt D."/>
            <person name="Savage R."/>
            <person name="Osoegawa K."/>
            <person name="de Jong P."/>
            <person name="Lindberg D.R."/>
            <person name="Seaver E.C."/>
            <person name="Weisblat D.A."/>
            <person name="Putnam N.H."/>
            <person name="Grigoriev I.V."/>
            <person name="Rokhsar D.S."/>
        </authorList>
    </citation>
    <scope>NUCLEOTIDE SEQUENCE</scope>
    <source>
        <strain evidence="21">I ESC-2004</strain>
    </source>
</reference>
<dbReference type="EMBL" id="KB305044">
    <property type="protein sequence ID" value="ELU01431.1"/>
    <property type="molecule type" value="Genomic_DNA"/>
</dbReference>
<dbReference type="STRING" id="283909.R7U5U2"/>
<dbReference type="Gene3D" id="1.20.140.10">
    <property type="entry name" value="Butyryl-CoA Dehydrogenase, subunit A, domain 3"/>
    <property type="match status" value="2"/>
</dbReference>
<dbReference type="GO" id="GO:0000038">
    <property type="term" value="P:very long-chain fatty acid metabolic process"/>
    <property type="evidence" value="ECO:0007669"/>
    <property type="project" value="TreeGrafter"/>
</dbReference>
<dbReference type="GO" id="GO:0005777">
    <property type="term" value="C:peroxisome"/>
    <property type="evidence" value="ECO:0007669"/>
    <property type="project" value="UniProtKB-SubCell"/>
</dbReference>
<evidence type="ECO:0000256" key="7">
    <source>
        <dbReference type="ARBA" id="ARBA00022827"/>
    </source>
</evidence>
<evidence type="ECO:0000256" key="8">
    <source>
        <dbReference type="ARBA" id="ARBA00022832"/>
    </source>
</evidence>
<evidence type="ECO:0000256" key="13">
    <source>
        <dbReference type="PIRNR" id="PIRNR000168"/>
    </source>
</evidence>
<evidence type="ECO:0000259" key="17">
    <source>
        <dbReference type="Pfam" id="PF14749"/>
    </source>
</evidence>
<dbReference type="OrthoDB" id="538336at2759"/>
<comment type="pathway">
    <text evidence="3">Lipid metabolism; peroxisomal fatty acid beta-oxidation.</text>
</comment>
<dbReference type="EnsemblMetazoa" id="CapteT178214">
    <property type="protein sequence ID" value="CapteP178214"/>
    <property type="gene ID" value="CapteG178214"/>
</dbReference>
<dbReference type="GO" id="GO:0033540">
    <property type="term" value="P:fatty acid beta-oxidation using acyl-CoA oxidase"/>
    <property type="evidence" value="ECO:0007669"/>
    <property type="project" value="TreeGrafter"/>
</dbReference>
<evidence type="ECO:0000256" key="12">
    <source>
        <dbReference type="ARBA" id="ARBA00023140"/>
    </source>
</evidence>
<evidence type="ECO:0000256" key="3">
    <source>
        <dbReference type="ARBA" id="ARBA00004846"/>
    </source>
</evidence>
<feature type="domain" description="Acyl-CoA oxidase C-terminal" evidence="16">
    <location>
        <begin position="484"/>
        <end position="661"/>
    </location>
</feature>
<dbReference type="HOGENOM" id="CLU_014629_3_1_1"/>
<dbReference type="FunFam" id="1.20.140.10:FF:000005">
    <property type="entry name" value="Acyl-coenzyme A oxidase"/>
    <property type="match status" value="1"/>
</dbReference>
<proteinExistence type="inferred from homology"/>
<keyword evidence="8" id="KW-0276">Fatty acid metabolism</keyword>
<dbReference type="FunFam" id="2.40.110.10:FF:000003">
    <property type="entry name" value="Acyl-coenzyme A oxidase"/>
    <property type="match status" value="1"/>
</dbReference>
<dbReference type="SUPFAM" id="SSF47203">
    <property type="entry name" value="Acyl-CoA dehydrogenase C-terminal domain-like"/>
    <property type="match status" value="2"/>
</dbReference>
<accession>R7U5U2</accession>
<keyword evidence="6" id="KW-0547">Nucleotide-binding</keyword>
<comment type="subcellular location">
    <subcellularLocation>
        <location evidence="2">Peroxisome</location>
    </subcellularLocation>
</comment>
<reference evidence="19 21" key="2">
    <citation type="journal article" date="2013" name="Nature">
        <title>Insights into bilaterian evolution from three spiralian genomes.</title>
        <authorList>
            <person name="Simakov O."/>
            <person name="Marletaz F."/>
            <person name="Cho S.J."/>
            <person name="Edsinger-Gonzales E."/>
            <person name="Havlak P."/>
            <person name="Hellsten U."/>
            <person name="Kuo D.H."/>
            <person name="Larsson T."/>
            <person name="Lv J."/>
            <person name="Arendt D."/>
            <person name="Savage R."/>
            <person name="Osoegawa K."/>
            <person name="de Jong P."/>
            <person name="Grimwood J."/>
            <person name="Chapman J.A."/>
            <person name="Shapiro H."/>
            <person name="Aerts A."/>
            <person name="Otillar R.P."/>
            <person name="Terry A.Y."/>
            <person name="Boore J.L."/>
            <person name="Grigoriev I.V."/>
            <person name="Lindberg D.R."/>
            <person name="Seaver E.C."/>
            <person name="Weisblat D.A."/>
            <person name="Putnam N.H."/>
            <person name="Rokhsar D.S."/>
        </authorList>
    </citation>
    <scope>NUCLEOTIDE SEQUENCE</scope>
    <source>
        <strain evidence="19 21">I ESC-2004</strain>
    </source>
</reference>
<evidence type="ECO:0000313" key="21">
    <source>
        <dbReference type="Proteomes" id="UP000014760"/>
    </source>
</evidence>
<comment type="similarity">
    <text evidence="4 13">Belongs to the acyl-CoA oxidase family.</text>
</comment>
<dbReference type="InterPro" id="IPR009100">
    <property type="entry name" value="AcylCoA_DH/oxidase_NM_dom_sf"/>
</dbReference>
<dbReference type="GO" id="GO:0005524">
    <property type="term" value="F:ATP binding"/>
    <property type="evidence" value="ECO:0007669"/>
    <property type="project" value="UniProtKB-KW"/>
</dbReference>
<feature type="binding site" evidence="15">
    <location>
        <position position="189"/>
    </location>
    <ligand>
        <name>FAD</name>
        <dbReference type="ChEBI" id="CHEBI:57692"/>
    </ligand>
</feature>
<dbReference type="InterPro" id="IPR002655">
    <property type="entry name" value="Acyl-CoA_oxidase_C"/>
</dbReference>
<dbReference type="FunFam" id="1.20.140.10:FF:000013">
    <property type="entry name" value="Acyl-coenzyme A oxidase"/>
    <property type="match status" value="1"/>
</dbReference>
<dbReference type="GO" id="GO:0005504">
    <property type="term" value="F:fatty acid binding"/>
    <property type="evidence" value="ECO:0007669"/>
    <property type="project" value="TreeGrafter"/>
</dbReference>
<gene>
    <name evidence="19" type="ORF">CAPTEDRAFT_178214</name>
</gene>
<dbReference type="Pfam" id="PF14749">
    <property type="entry name" value="Acyl-CoA_ox_N"/>
    <property type="match status" value="1"/>
</dbReference>
<dbReference type="PANTHER" id="PTHR10909">
    <property type="entry name" value="ELECTRON TRANSPORT OXIDOREDUCTASE"/>
    <property type="match status" value="1"/>
</dbReference>